<dbReference type="HOGENOM" id="CLU_109321_1_0_4"/>
<dbReference type="OrthoDB" id="5296580at2"/>
<evidence type="ECO:0000313" key="3">
    <source>
        <dbReference type="Proteomes" id="UP000017184"/>
    </source>
</evidence>
<evidence type="ECO:0000313" key="2">
    <source>
        <dbReference type="EMBL" id="AGX87573.1"/>
    </source>
</evidence>
<dbReference type="Pfam" id="PF04351">
    <property type="entry name" value="PilP"/>
    <property type="match status" value="1"/>
</dbReference>
<accession>U5NBF3</accession>
<dbReference type="AlphaFoldDB" id="U5NBF3"/>
<reference evidence="2 3" key="1">
    <citation type="journal article" date="2013" name="Genome Biol.">
        <title>Genomic analysis reveals key aspects of prokaryotic symbiosis in the phototrophic consortium "Chlorochromatium aggregatum".</title>
        <authorList>
            <person name="Liu Z."/>
            <person name="Muller J."/>
            <person name="Li T."/>
            <person name="Alvey R.M."/>
            <person name="Vogl K."/>
            <person name="Frigaard N.U."/>
            <person name="Rockwell N.C."/>
            <person name="Boyd E.S."/>
            <person name="Tomsho L.P."/>
            <person name="Schuster S.C."/>
            <person name="Henke P."/>
            <person name="Rohde M."/>
            <person name="Overmann J."/>
            <person name="Bryant D.A."/>
        </authorList>
    </citation>
    <scope>NUCLEOTIDE SEQUENCE [LARGE SCALE GENOMIC DNA]</scope>
    <source>
        <strain evidence="2">CR</strain>
    </source>
</reference>
<name>U5NBF3_9BURK</name>
<dbReference type="eggNOG" id="COG3168">
    <property type="taxonomic scope" value="Bacteria"/>
</dbReference>
<dbReference type="Gene3D" id="2.30.30.830">
    <property type="match status" value="1"/>
</dbReference>
<feature type="chain" id="PRO_5004662883" evidence="1">
    <location>
        <begin position="20"/>
        <end position="187"/>
    </location>
</feature>
<protein>
    <submittedName>
        <fullName evidence="2">Type IV pilus assembly protein PilP</fullName>
    </submittedName>
</protein>
<dbReference type="RefSeq" id="WP_022773164.1">
    <property type="nucleotide sequence ID" value="NC_022576.1"/>
</dbReference>
<dbReference type="KEGG" id="cbx:Cenrod_1487"/>
<dbReference type="PROSITE" id="PS51257">
    <property type="entry name" value="PROKAR_LIPOPROTEIN"/>
    <property type="match status" value="1"/>
</dbReference>
<sequence length="187" mass="21121">MSIRFFFLLLTLAATLLLAACGASSEEELQQWMTEQRTQAHPKVKPIAEPKQFKPETYTMLGQVEPFSNQKLTQALKKESTLAASNGALVAPELTRRKEPLEEYPLDSMTMVGTMVQEARPVALVLVNNLLYQVRVGDHLGQNYGRVMDIDETQITLREVVQDSAGEWVERLAHLQLQEKGQNEKPR</sequence>
<gene>
    <name evidence="2" type="primary">pilP</name>
    <name evidence="2" type="ORF">Cenrod_1487</name>
</gene>
<keyword evidence="3" id="KW-1185">Reference proteome</keyword>
<proteinExistence type="predicted"/>
<keyword evidence="1" id="KW-0732">Signal</keyword>
<dbReference type="PATRIC" id="fig|946483.4.peg.1504"/>
<organism evidence="2 3">
    <name type="scientific">Candidatus Symbiobacter mobilis CR</name>
    <dbReference type="NCBI Taxonomy" id="946483"/>
    <lineage>
        <taxon>Bacteria</taxon>
        <taxon>Pseudomonadati</taxon>
        <taxon>Pseudomonadota</taxon>
        <taxon>Betaproteobacteria</taxon>
        <taxon>Burkholderiales</taxon>
        <taxon>Comamonadaceae</taxon>
    </lineage>
</organism>
<dbReference type="InterPro" id="IPR007446">
    <property type="entry name" value="PilP"/>
</dbReference>
<dbReference type="EMBL" id="CP004885">
    <property type="protein sequence ID" value="AGX87573.1"/>
    <property type="molecule type" value="Genomic_DNA"/>
</dbReference>
<dbReference type="STRING" id="946483.Cenrod_1487"/>
<feature type="signal peptide" evidence="1">
    <location>
        <begin position="1"/>
        <end position="19"/>
    </location>
</feature>
<dbReference type="Proteomes" id="UP000017184">
    <property type="component" value="Chromosome"/>
</dbReference>
<evidence type="ECO:0000256" key="1">
    <source>
        <dbReference type="SAM" id="SignalP"/>
    </source>
</evidence>
<dbReference type="PIRSF" id="PIRSF016481">
    <property type="entry name" value="Pilus_assembly_PilP"/>
    <property type="match status" value="1"/>
</dbReference>